<keyword evidence="2 3" id="KW-0413">Isomerase</keyword>
<dbReference type="GO" id="GO:0005829">
    <property type="term" value="C:cytosol"/>
    <property type="evidence" value="ECO:0007669"/>
    <property type="project" value="TreeGrafter"/>
</dbReference>
<keyword evidence="3" id="KW-0312">Gluconeogenesis</keyword>
<sequence>MSKKLVIGNWKMNPATLDDAKNIIRKIRRTANLLKNTVVVVCPPFVYTQSAISRRGPSTLKVGAQTVSYEKENSHTGEISAKTLVDIGVEYVIAGHSEERARNDTDEIVSRRVKAIIEAGMNAVVCVGERVRDDGGGYLETLKSQIKNSLADVPSSLAKNIIIAYEPVWAIGAKEAMMPEQIYEMSLFVKKVFSDIFSQNQAMKTLVIYGGSVNFRNAREIITVGKVDGLLVGRESVNTPGFVELLKAVDDI</sequence>
<dbReference type="GO" id="GO:0006094">
    <property type="term" value="P:gluconeogenesis"/>
    <property type="evidence" value="ECO:0007669"/>
    <property type="project" value="UniProtKB-UniPathway"/>
</dbReference>
<dbReference type="InterPro" id="IPR013785">
    <property type="entry name" value="Aldolase_TIM"/>
</dbReference>
<dbReference type="Pfam" id="PF00121">
    <property type="entry name" value="TIM"/>
    <property type="match status" value="1"/>
</dbReference>
<dbReference type="Gene3D" id="3.20.20.70">
    <property type="entry name" value="Aldolase class I"/>
    <property type="match status" value="1"/>
</dbReference>
<dbReference type="Proteomes" id="UP000178089">
    <property type="component" value="Unassembled WGS sequence"/>
</dbReference>
<comment type="similarity">
    <text evidence="1 3">Belongs to the triosephosphate isomerase family.</text>
</comment>
<dbReference type="NCBIfam" id="TIGR00419">
    <property type="entry name" value="tim"/>
    <property type="match status" value="1"/>
</dbReference>
<comment type="pathway">
    <text evidence="3">Carbohydrate degradation; glycolysis; D-glyceraldehyde 3-phosphate from glycerone phosphate: step 1/1.</text>
</comment>
<dbReference type="UniPathway" id="UPA00109">
    <property type="reaction ID" value="UER00189"/>
</dbReference>
<keyword evidence="3" id="KW-0963">Cytoplasm</keyword>
<dbReference type="AlphaFoldDB" id="A0A1G2N0S3"/>
<gene>
    <name evidence="4" type="ORF">A3F51_03685</name>
</gene>
<dbReference type="GO" id="GO:0006096">
    <property type="term" value="P:glycolytic process"/>
    <property type="evidence" value="ECO:0007669"/>
    <property type="project" value="UniProtKB-UniRule"/>
</dbReference>
<keyword evidence="3" id="KW-0324">Glycolysis</keyword>
<evidence type="ECO:0000256" key="3">
    <source>
        <dbReference type="RuleBase" id="RU363013"/>
    </source>
</evidence>
<dbReference type="EC" id="5.3.1.1" evidence="3"/>
<dbReference type="UniPathway" id="UPA00138"/>
<dbReference type="PROSITE" id="PS51440">
    <property type="entry name" value="TIM_2"/>
    <property type="match status" value="1"/>
</dbReference>
<comment type="subcellular location">
    <subcellularLocation>
        <location evidence="3">Cytoplasm</location>
    </subcellularLocation>
</comment>
<dbReference type="GO" id="GO:0046166">
    <property type="term" value="P:glyceraldehyde-3-phosphate biosynthetic process"/>
    <property type="evidence" value="ECO:0007669"/>
    <property type="project" value="TreeGrafter"/>
</dbReference>
<comment type="subunit">
    <text evidence="3">Homodimer.</text>
</comment>
<comment type="catalytic activity">
    <reaction evidence="3">
        <text>D-glyceraldehyde 3-phosphate = dihydroxyacetone phosphate</text>
        <dbReference type="Rhea" id="RHEA:18585"/>
        <dbReference type="ChEBI" id="CHEBI:57642"/>
        <dbReference type="ChEBI" id="CHEBI:59776"/>
        <dbReference type="EC" id="5.3.1.1"/>
    </reaction>
</comment>
<evidence type="ECO:0000313" key="5">
    <source>
        <dbReference type="Proteomes" id="UP000178089"/>
    </source>
</evidence>
<evidence type="ECO:0000256" key="1">
    <source>
        <dbReference type="ARBA" id="ARBA00007422"/>
    </source>
</evidence>
<dbReference type="SUPFAM" id="SSF51351">
    <property type="entry name" value="Triosephosphate isomerase (TIM)"/>
    <property type="match status" value="1"/>
</dbReference>
<dbReference type="GO" id="GO:0004807">
    <property type="term" value="F:triose-phosphate isomerase activity"/>
    <property type="evidence" value="ECO:0007669"/>
    <property type="project" value="UniProtKB-UniRule"/>
</dbReference>
<proteinExistence type="inferred from homology"/>
<dbReference type="PANTHER" id="PTHR21139">
    <property type="entry name" value="TRIOSEPHOSPHATE ISOMERASE"/>
    <property type="match status" value="1"/>
</dbReference>
<organism evidence="4 5">
    <name type="scientific">Candidatus Taylorbacteria bacterium RIFCSPHIGHO2_12_FULL_45_16</name>
    <dbReference type="NCBI Taxonomy" id="1802315"/>
    <lineage>
        <taxon>Bacteria</taxon>
        <taxon>Candidatus Tayloriibacteriota</taxon>
    </lineage>
</organism>
<name>A0A1G2N0S3_9BACT</name>
<protein>
    <recommendedName>
        <fullName evidence="3">Triosephosphate isomerase</fullName>
        <ecNumber evidence="3">5.3.1.1</ecNumber>
    </recommendedName>
</protein>
<dbReference type="InterPro" id="IPR035990">
    <property type="entry name" value="TIM_sf"/>
</dbReference>
<evidence type="ECO:0000313" key="4">
    <source>
        <dbReference type="EMBL" id="OHA29795.1"/>
    </source>
</evidence>
<comment type="caution">
    <text evidence="4">The sequence shown here is derived from an EMBL/GenBank/DDBJ whole genome shotgun (WGS) entry which is preliminary data.</text>
</comment>
<dbReference type="EMBL" id="MHRT01000001">
    <property type="protein sequence ID" value="OHA29795.1"/>
    <property type="molecule type" value="Genomic_DNA"/>
</dbReference>
<dbReference type="STRING" id="1802315.A3F51_03685"/>
<dbReference type="CDD" id="cd00311">
    <property type="entry name" value="TIM"/>
    <property type="match status" value="1"/>
</dbReference>
<reference evidence="4 5" key="1">
    <citation type="journal article" date="2016" name="Nat. Commun.">
        <title>Thousands of microbial genomes shed light on interconnected biogeochemical processes in an aquifer system.</title>
        <authorList>
            <person name="Anantharaman K."/>
            <person name="Brown C.T."/>
            <person name="Hug L.A."/>
            <person name="Sharon I."/>
            <person name="Castelle C.J."/>
            <person name="Probst A.J."/>
            <person name="Thomas B.C."/>
            <person name="Singh A."/>
            <person name="Wilkins M.J."/>
            <person name="Karaoz U."/>
            <person name="Brodie E.L."/>
            <person name="Williams K.H."/>
            <person name="Hubbard S.S."/>
            <person name="Banfield J.F."/>
        </authorList>
    </citation>
    <scope>NUCLEOTIDE SEQUENCE [LARGE SCALE GENOMIC DNA]</scope>
</reference>
<comment type="pathway">
    <text evidence="3">Carbohydrate biosynthesis; gluconeogenesis.</text>
</comment>
<dbReference type="InterPro" id="IPR000652">
    <property type="entry name" value="Triosephosphate_isomerase"/>
</dbReference>
<evidence type="ECO:0000256" key="2">
    <source>
        <dbReference type="ARBA" id="ARBA00023235"/>
    </source>
</evidence>
<accession>A0A1G2N0S3</accession>
<dbReference type="GO" id="GO:0019563">
    <property type="term" value="P:glycerol catabolic process"/>
    <property type="evidence" value="ECO:0007669"/>
    <property type="project" value="TreeGrafter"/>
</dbReference>
<dbReference type="PANTHER" id="PTHR21139:SF42">
    <property type="entry name" value="TRIOSEPHOSPHATE ISOMERASE"/>
    <property type="match status" value="1"/>
</dbReference>